<evidence type="ECO:0000256" key="7">
    <source>
        <dbReference type="RuleBase" id="RU000682"/>
    </source>
</evidence>
<evidence type="ECO:0000256" key="8">
    <source>
        <dbReference type="SAM" id="MobiDB-lite"/>
    </source>
</evidence>
<feature type="compositionally biased region" description="Polar residues" evidence="8">
    <location>
        <begin position="166"/>
        <end position="179"/>
    </location>
</feature>
<dbReference type="SMART" id="SM00389">
    <property type="entry name" value="HOX"/>
    <property type="match status" value="1"/>
</dbReference>
<keyword evidence="4 6" id="KW-0371">Homeobox</keyword>
<evidence type="ECO:0000256" key="5">
    <source>
        <dbReference type="ARBA" id="ARBA00023242"/>
    </source>
</evidence>
<dbReference type="InterPro" id="IPR017970">
    <property type="entry name" value="Homeobox_CS"/>
</dbReference>
<dbReference type="GO" id="GO:0016586">
    <property type="term" value="C:RSC-type complex"/>
    <property type="evidence" value="ECO:0007669"/>
    <property type="project" value="TreeGrafter"/>
</dbReference>
<feature type="region of interest" description="Disordered" evidence="8">
    <location>
        <begin position="114"/>
        <end position="293"/>
    </location>
</feature>
<feature type="domain" description="Homeobox" evidence="9">
    <location>
        <begin position="61"/>
        <end position="121"/>
    </location>
</feature>
<feature type="compositionally biased region" description="Polar residues" evidence="8">
    <location>
        <begin position="383"/>
        <end position="400"/>
    </location>
</feature>
<dbReference type="Gene3D" id="1.10.10.60">
    <property type="entry name" value="Homeodomain-like"/>
    <property type="match status" value="1"/>
</dbReference>
<dbReference type="HOGENOM" id="CLU_022031_0_0_1"/>
<dbReference type="FunFam" id="1.10.10.60:FF:000171">
    <property type="entry name" value="Homeobox transcription factor"/>
    <property type="match status" value="1"/>
</dbReference>
<dbReference type="PROSITE" id="PS00027">
    <property type="entry name" value="HOMEOBOX_1"/>
    <property type="match status" value="1"/>
</dbReference>
<dbReference type="GO" id="GO:0000981">
    <property type="term" value="F:DNA-binding transcription factor activity, RNA polymerase II-specific"/>
    <property type="evidence" value="ECO:0007669"/>
    <property type="project" value="InterPro"/>
</dbReference>
<evidence type="ECO:0000256" key="3">
    <source>
        <dbReference type="ARBA" id="ARBA00023125"/>
    </source>
</evidence>
<feature type="compositionally biased region" description="Polar residues" evidence="8">
    <location>
        <begin position="230"/>
        <end position="259"/>
    </location>
</feature>
<comment type="similarity">
    <text evidence="2">Belongs to the engrailed homeobox family.</text>
</comment>
<dbReference type="Proteomes" id="UP000019804">
    <property type="component" value="Unassembled WGS sequence"/>
</dbReference>
<dbReference type="AlphaFoldDB" id="A0A017S2X0"/>
<sequence>MNYIHHPYPYTTVPVDQPMAFDPTMAHPSMVHPMDGYLYPHPPPFEMMDFYHQPIMDYEEYAENLSRPRLTKEQVETLEAQFQAHPKPSSNVKRQLAAQTNLSLPRVANWFQNRRAKAKQQKRQEEFERMQKAKAEAEEAARAKSDPMDQKESDRTPTQESDKTSTPKQEFSNETASNGERTKTSSTAPSSSRSKHQKTRSDSAREATFASLQRALNAAVAARDTYSGDDGNNQPITDNMEESVSPTSTPATTHNGSNKRSGHGYNAPLEWEAPKDNSIGWGSQESYGPQRQPFHAQEEWMGHRTSDAGSSYDAAIQYPLQPEASLTRRTSSEELAHHMEGIGIHTTAPSRGMPLLTHRADKAGKELDLAARRKRPRPAAIGTSKSHSMLSAAANMSPSSRVPGYGGPHGVRQSKSAQSLNSRYAGVRKASAAQRSPLNFSTFAEAGLSSSKADMASMLQPTVTTNALAPPTPLTPEDMHHLLPTSPSDSYCLSAQPSAQFFPTTQPMQINVASPPATPMTVDLMSSYPYQNAAPPMSAPAHYTSFPDYATSAPCETGPLTARSWSDAPTIPSPDPSYQMQPAEVSPISYDSSGHAGDHLAMSPSMSLTGEEKFMIQEFPDQQEAHRFVAQQLPSQTPKQYTFTNNQTPNDF</sequence>
<comment type="subcellular location">
    <subcellularLocation>
        <location evidence="1 6 7">Nucleus</location>
    </subcellularLocation>
</comment>
<dbReference type="GeneID" id="63701813"/>
<dbReference type="CDD" id="cd00086">
    <property type="entry name" value="homeodomain"/>
    <property type="match status" value="1"/>
</dbReference>
<organism evidence="10 11">
    <name type="scientific">Aspergillus ruber (strain CBS 135680)</name>
    <dbReference type="NCBI Taxonomy" id="1388766"/>
    <lineage>
        <taxon>Eukaryota</taxon>
        <taxon>Fungi</taxon>
        <taxon>Dikarya</taxon>
        <taxon>Ascomycota</taxon>
        <taxon>Pezizomycotina</taxon>
        <taxon>Eurotiomycetes</taxon>
        <taxon>Eurotiomycetidae</taxon>
        <taxon>Eurotiales</taxon>
        <taxon>Aspergillaceae</taxon>
        <taxon>Aspergillus</taxon>
        <taxon>Aspergillus subgen. Aspergillus</taxon>
    </lineage>
</organism>
<proteinExistence type="inferred from homology"/>
<evidence type="ECO:0000256" key="4">
    <source>
        <dbReference type="ARBA" id="ARBA00023155"/>
    </source>
</evidence>
<dbReference type="InterPro" id="IPR009057">
    <property type="entry name" value="Homeodomain-like_sf"/>
</dbReference>
<gene>
    <name evidence="10" type="ORF">EURHEDRAFT_518531</name>
</gene>
<dbReference type="Pfam" id="PF00046">
    <property type="entry name" value="Homeodomain"/>
    <property type="match status" value="1"/>
</dbReference>
<reference evidence="11" key="1">
    <citation type="journal article" date="2014" name="Nat. Commun.">
        <title>Genomic adaptations of the halophilic Dead Sea filamentous fungus Eurotium rubrum.</title>
        <authorList>
            <person name="Kis-Papo T."/>
            <person name="Weig A.R."/>
            <person name="Riley R."/>
            <person name="Persoh D."/>
            <person name="Salamov A."/>
            <person name="Sun H."/>
            <person name="Lipzen A."/>
            <person name="Wasser S.P."/>
            <person name="Rambold G."/>
            <person name="Grigoriev I.V."/>
            <person name="Nevo E."/>
        </authorList>
    </citation>
    <scope>NUCLEOTIDE SEQUENCE [LARGE SCALE GENOMIC DNA]</scope>
    <source>
        <strain evidence="11">CBS 135680</strain>
    </source>
</reference>
<dbReference type="PANTHER" id="PTHR24341">
    <property type="entry name" value="HOMEOBOX PROTEIN ENGRAILED"/>
    <property type="match status" value="1"/>
</dbReference>
<dbReference type="OrthoDB" id="6159439at2759"/>
<keyword evidence="5 6" id="KW-0539">Nucleus</keyword>
<feature type="DNA-binding region" description="Homeobox" evidence="6">
    <location>
        <begin position="63"/>
        <end position="122"/>
    </location>
</feature>
<evidence type="ECO:0000256" key="2">
    <source>
        <dbReference type="ARBA" id="ARBA00010896"/>
    </source>
</evidence>
<dbReference type="EMBL" id="KK088447">
    <property type="protein sequence ID" value="EYE91171.1"/>
    <property type="molecule type" value="Genomic_DNA"/>
</dbReference>
<keyword evidence="11" id="KW-1185">Reference proteome</keyword>
<dbReference type="PROSITE" id="PS50071">
    <property type="entry name" value="HOMEOBOX_2"/>
    <property type="match status" value="1"/>
</dbReference>
<feature type="compositionally biased region" description="Polar residues" evidence="8">
    <location>
        <begin position="280"/>
        <end position="289"/>
    </location>
</feature>
<name>A0A017S2X0_ASPRC</name>
<feature type="compositionally biased region" description="Polar residues" evidence="8">
    <location>
        <begin position="632"/>
        <end position="652"/>
    </location>
</feature>
<evidence type="ECO:0000313" key="11">
    <source>
        <dbReference type="Proteomes" id="UP000019804"/>
    </source>
</evidence>
<evidence type="ECO:0000256" key="6">
    <source>
        <dbReference type="PROSITE-ProRule" id="PRU00108"/>
    </source>
</evidence>
<dbReference type="GO" id="GO:0003677">
    <property type="term" value="F:DNA binding"/>
    <property type="evidence" value="ECO:0007669"/>
    <property type="project" value="UniProtKB-UniRule"/>
</dbReference>
<feature type="region of interest" description="Disordered" evidence="8">
    <location>
        <begin position="369"/>
        <end position="423"/>
    </location>
</feature>
<feature type="compositionally biased region" description="Basic and acidic residues" evidence="8">
    <location>
        <begin position="122"/>
        <end position="165"/>
    </location>
</feature>
<evidence type="ECO:0000259" key="9">
    <source>
        <dbReference type="PROSITE" id="PS50071"/>
    </source>
</evidence>
<dbReference type="InterPro" id="IPR001356">
    <property type="entry name" value="HD"/>
</dbReference>
<protein>
    <recommendedName>
        <fullName evidence="9">Homeobox domain-containing protein</fullName>
    </recommendedName>
</protein>
<evidence type="ECO:0000256" key="1">
    <source>
        <dbReference type="ARBA" id="ARBA00004123"/>
    </source>
</evidence>
<dbReference type="SUPFAM" id="SSF46689">
    <property type="entry name" value="Homeodomain-like"/>
    <property type="match status" value="1"/>
</dbReference>
<accession>A0A017S2X0</accession>
<dbReference type="InterPro" id="IPR050720">
    <property type="entry name" value="Engrailed_Homeobox_TFs"/>
</dbReference>
<dbReference type="RefSeq" id="XP_040634861.1">
    <property type="nucleotide sequence ID" value="XM_040786689.1"/>
</dbReference>
<dbReference type="PANTHER" id="PTHR24341:SF6">
    <property type="entry name" value="HOMEOBOX PROTEIN INVECTED"/>
    <property type="match status" value="1"/>
</dbReference>
<feature type="compositionally biased region" description="Polar residues" evidence="8">
    <location>
        <begin position="413"/>
        <end position="422"/>
    </location>
</feature>
<evidence type="ECO:0000313" key="10">
    <source>
        <dbReference type="EMBL" id="EYE91171.1"/>
    </source>
</evidence>
<keyword evidence="3 6" id="KW-0238">DNA-binding</keyword>
<feature type="region of interest" description="Disordered" evidence="8">
    <location>
        <begin position="631"/>
        <end position="652"/>
    </location>
</feature>
<dbReference type="STRING" id="1388766.A0A017S2X0"/>